<name>A0A0M3J6J0_ANISI</name>
<sequence>LMKGFYRAAGQILFSSEALWDVIHLLSRILKFSFVLFQETQTILLNNPLFRRKALLLEKISSTVLLISGADHYNVDGKLCKESMRIASKAIVCDMTQKVYKNLSQHSLLNTLKEKKDDLRKWATRLSLLQELNVLDIEINATMEKCVVDILTKQCAYDVAYDGDIISTSNDCYLTSIP</sequence>
<organism evidence="1">
    <name type="scientific">Anisakis simplex</name>
    <name type="common">Herring worm</name>
    <dbReference type="NCBI Taxonomy" id="6269"/>
    <lineage>
        <taxon>Eukaryota</taxon>
        <taxon>Metazoa</taxon>
        <taxon>Ecdysozoa</taxon>
        <taxon>Nematoda</taxon>
        <taxon>Chromadorea</taxon>
        <taxon>Rhabditida</taxon>
        <taxon>Spirurina</taxon>
        <taxon>Ascaridomorpha</taxon>
        <taxon>Ascaridoidea</taxon>
        <taxon>Anisakidae</taxon>
        <taxon>Anisakis</taxon>
        <taxon>Anisakis simplex complex</taxon>
    </lineage>
</organism>
<dbReference type="AlphaFoldDB" id="A0A0M3J6J0"/>
<dbReference type="WBParaSite" id="ASIM_0000317701-mRNA-1">
    <property type="protein sequence ID" value="ASIM_0000317701-mRNA-1"/>
    <property type="gene ID" value="ASIM_0000317701"/>
</dbReference>
<proteinExistence type="predicted"/>
<protein>
    <submittedName>
        <fullName evidence="1">Zinc finger BED domain-containing protein 5</fullName>
    </submittedName>
</protein>
<reference evidence="1" key="1">
    <citation type="submission" date="2017-02" db="UniProtKB">
        <authorList>
            <consortium name="WormBaseParasite"/>
        </authorList>
    </citation>
    <scope>IDENTIFICATION</scope>
</reference>
<evidence type="ECO:0000313" key="1">
    <source>
        <dbReference type="WBParaSite" id="ASIM_0000317701-mRNA-1"/>
    </source>
</evidence>
<accession>A0A0M3J6J0</accession>